<dbReference type="Pfam" id="PF13550">
    <property type="entry name" value="Phage-tail_3"/>
    <property type="match status" value="1"/>
</dbReference>
<dbReference type="InterPro" id="IPR032876">
    <property type="entry name" value="J_dom"/>
</dbReference>
<protein>
    <submittedName>
        <fullName evidence="2">Fibronectin type III protein</fullName>
    </submittedName>
</protein>
<dbReference type="InterPro" id="IPR013783">
    <property type="entry name" value="Ig-like_fold"/>
</dbReference>
<proteinExistence type="predicted"/>
<feature type="domain" description="Fibronectin type-III" evidence="1">
    <location>
        <begin position="250"/>
        <end position="344"/>
    </location>
</feature>
<dbReference type="InterPro" id="IPR036116">
    <property type="entry name" value="FN3_sf"/>
</dbReference>
<sequence length="831" mass="88538">MPRDVDYNFTNANVVNGLFTYSSSNTKTRYSSALVSWSDPDNAYADAMEPVFEQALVNRYKVFNQLELTAIGCTRQSEANRKGRWGILTNNSDRVVTFSVGLDGDIPQPGYIIAVADENLSGRITGGRVSSASGRVISLDRVPSAKPGDRMQVNLPTGISQSRTIQAINGNVVTVSTAYSETPEAECVWVVESDELFAQQYRITSTAENDDGTFTITGVLHDPDKFARIDTGAQIDQRPISVIPPGNQSAPANIQISSFSVVEQTISVQTMRATWDATPNAIAYEAQWRRNDGNWVNVPRSSTTSFEVPGIYAGRYLVRVRAINAAEISSGWGYSQEATLTGKVGNPPKPIGLAATAINWGISLNWGFPANTSDTLKTEIQYTPNEDKSNPILLSDVPYPQATYTQLGLRPGQIFWYRAQLVDKTGNESGYTDWVRGMSNDQANDYLGEIADDLLNAEDGRRLTEQIGGSVEAILQTALANNAGIQHQYAQLGAVRADVLIVTTTIANTQQALADLTTTVQATNSSVDSLTGKVQTNTAALEQKMTSVFNNDGSGSAIYSMKAGVNMGGNYYDAGMSIAVIAEQGKPVLTRIAFNANQLVLMSGSNGNYYSPWAVVNGDVFINSAFIQTASIDFAKISDTLQSTNFVSGQTGWNLPKSGKVEFNDVIVRGTVYATDGHFRGTVDATDGNFAGTVYAAKLVGDLADFSIARTLNARETGVPSGGVVTGTLFSVAQDPGFARKVSVSGSFIASITASGAGTGSYIRIMVLGAVVAGADAKTWSSEGFTFMVPAGTGNVPVTFAINNGVNAPGTVTISSASYNVFVSRNASVIS</sequence>
<feature type="domain" description="Fibronectin type-III" evidence="1">
    <location>
        <begin position="347"/>
        <end position="442"/>
    </location>
</feature>
<dbReference type="PANTHER" id="PTHR36251:SF2">
    <property type="entry name" value="GIFSY-2 PROPHAGE HOST SPECIFICITY PROTEIN J, PHAGE LAMBDA"/>
    <property type="match status" value="1"/>
</dbReference>
<dbReference type="EMBL" id="UGGO01000002">
    <property type="protein sequence ID" value="STS10764.1"/>
    <property type="molecule type" value="Genomic_DNA"/>
</dbReference>
<evidence type="ECO:0000259" key="1">
    <source>
        <dbReference type="PROSITE" id="PS50853"/>
    </source>
</evidence>
<organism evidence="2 3">
    <name type="scientific">Ewingella americana</name>
    <dbReference type="NCBI Taxonomy" id="41202"/>
    <lineage>
        <taxon>Bacteria</taxon>
        <taxon>Pseudomonadati</taxon>
        <taxon>Pseudomonadota</taxon>
        <taxon>Gammaproteobacteria</taxon>
        <taxon>Enterobacterales</taxon>
        <taxon>Yersiniaceae</taxon>
        <taxon>Ewingella</taxon>
    </lineage>
</organism>
<dbReference type="InterPro" id="IPR053171">
    <property type="entry name" value="Viral_Tip_Attach_Protein"/>
</dbReference>
<dbReference type="AlphaFoldDB" id="A0A377TG65"/>
<dbReference type="Pfam" id="PF09327">
    <property type="entry name" value="Phage_Tail_Tip"/>
    <property type="match status" value="1"/>
</dbReference>
<gene>
    <name evidence="2" type="ORF">NCTC12157_05363</name>
</gene>
<dbReference type="Proteomes" id="UP000254304">
    <property type="component" value="Unassembled WGS sequence"/>
</dbReference>
<evidence type="ECO:0000313" key="3">
    <source>
        <dbReference type="Proteomes" id="UP000254304"/>
    </source>
</evidence>
<name>A0A377TG65_9GAMM</name>
<dbReference type="PANTHER" id="PTHR36251">
    <property type="entry name" value="FELS-1 PROPHAGE HOST SPECIFICITY PROTEIN-RELATED"/>
    <property type="match status" value="1"/>
</dbReference>
<dbReference type="InterPro" id="IPR003961">
    <property type="entry name" value="FN3_dom"/>
</dbReference>
<dbReference type="Gene3D" id="2.60.40.10">
    <property type="entry name" value="Immunoglobulins"/>
    <property type="match status" value="2"/>
</dbReference>
<dbReference type="CDD" id="cd00063">
    <property type="entry name" value="FN3"/>
    <property type="match status" value="1"/>
</dbReference>
<dbReference type="PROSITE" id="PS50853">
    <property type="entry name" value="FN3"/>
    <property type="match status" value="2"/>
</dbReference>
<accession>A0A377TG65</accession>
<evidence type="ECO:0000313" key="2">
    <source>
        <dbReference type="EMBL" id="STS10764.1"/>
    </source>
</evidence>
<dbReference type="SMART" id="SM00060">
    <property type="entry name" value="FN3"/>
    <property type="match status" value="2"/>
</dbReference>
<dbReference type="SUPFAM" id="SSF49265">
    <property type="entry name" value="Fibronectin type III"/>
    <property type="match status" value="2"/>
</dbReference>
<reference evidence="2 3" key="1">
    <citation type="submission" date="2018-06" db="EMBL/GenBank/DDBJ databases">
        <authorList>
            <consortium name="Pathogen Informatics"/>
            <person name="Doyle S."/>
        </authorList>
    </citation>
    <scope>NUCLEOTIDE SEQUENCE [LARGE SCALE GENOMIC DNA]</scope>
    <source>
        <strain evidence="2 3">NCTC12157</strain>
    </source>
</reference>
<dbReference type="InterPro" id="IPR015406">
    <property type="entry name" value="GpJ_CSF"/>
</dbReference>